<evidence type="ECO:0000313" key="3">
    <source>
        <dbReference type="Proteomes" id="UP000675880"/>
    </source>
</evidence>
<name>A0ABN7MDY0_9BACT</name>
<organism evidence="2 3">
    <name type="scientific">Nitrospira defluvii</name>
    <dbReference type="NCBI Taxonomy" id="330214"/>
    <lineage>
        <taxon>Bacteria</taxon>
        <taxon>Pseudomonadati</taxon>
        <taxon>Nitrospirota</taxon>
        <taxon>Nitrospiria</taxon>
        <taxon>Nitrospirales</taxon>
        <taxon>Nitrospiraceae</taxon>
        <taxon>Nitrospira</taxon>
    </lineage>
</organism>
<evidence type="ECO:0000313" key="2">
    <source>
        <dbReference type="EMBL" id="CAE6793137.1"/>
    </source>
</evidence>
<feature type="compositionally biased region" description="Basic and acidic residues" evidence="1">
    <location>
        <begin position="1"/>
        <end position="22"/>
    </location>
</feature>
<sequence>MGGRPWGRDAEQKNPDYRHDPQNHGQPLFGVEVNGVVTLVAVGEPQGQDRDCFLAQARPLRHFTVVRLGAFLVVSKHQPLLKQ</sequence>
<accession>A0ABN7MDY0</accession>
<feature type="region of interest" description="Disordered" evidence="1">
    <location>
        <begin position="1"/>
        <end position="28"/>
    </location>
</feature>
<dbReference type="Proteomes" id="UP000675880">
    <property type="component" value="Unassembled WGS sequence"/>
</dbReference>
<comment type="caution">
    <text evidence="2">The sequence shown here is derived from an EMBL/GenBank/DDBJ whole genome shotgun (WGS) entry which is preliminary data.</text>
</comment>
<dbReference type="EMBL" id="CAJNBJ010000019">
    <property type="protein sequence ID" value="CAE6793137.1"/>
    <property type="molecule type" value="Genomic_DNA"/>
</dbReference>
<gene>
    <name evidence="2" type="ORF">NSPZN2_60105</name>
</gene>
<protein>
    <submittedName>
        <fullName evidence="2">Uncharacterized protein</fullName>
    </submittedName>
</protein>
<reference evidence="2 3" key="1">
    <citation type="submission" date="2021-02" db="EMBL/GenBank/DDBJ databases">
        <authorList>
            <person name="Han P."/>
        </authorList>
    </citation>
    <scope>NUCLEOTIDE SEQUENCE [LARGE SCALE GENOMIC DNA]</scope>
    <source>
        <strain evidence="2">Candidatus Nitrospira sp. ZN2</strain>
    </source>
</reference>
<evidence type="ECO:0000256" key="1">
    <source>
        <dbReference type="SAM" id="MobiDB-lite"/>
    </source>
</evidence>
<keyword evidence="3" id="KW-1185">Reference proteome</keyword>
<proteinExistence type="predicted"/>